<evidence type="ECO:0000313" key="3">
    <source>
        <dbReference type="Proteomes" id="UP000676246"/>
    </source>
</evidence>
<feature type="compositionally biased region" description="Basic and acidic residues" evidence="1">
    <location>
        <begin position="66"/>
        <end position="78"/>
    </location>
</feature>
<dbReference type="AlphaFoldDB" id="A0A940YFV3"/>
<accession>A0A940YFV3</accession>
<feature type="region of interest" description="Disordered" evidence="1">
    <location>
        <begin position="59"/>
        <end position="84"/>
    </location>
</feature>
<sequence length="147" mass="15717">MTLTASRHHRRSIALTMLLVWVFALLSGVANACLTEPRGELAHADIQVSQADHPALAAVQQSHAADQAKHGEHPDKAPCQKSCDASSQTLLKQLPKFDSPDQMVLVPAPHRQASDLHMAPAALVRAALAAVPPPSPPPRVQFSRLAL</sequence>
<name>A0A940YFV3_9BURK</name>
<proteinExistence type="predicted"/>
<organism evidence="2 3">
    <name type="scientific">Ideonella alba</name>
    <dbReference type="NCBI Taxonomy" id="2824118"/>
    <lineage>
        <taxon>Bacteria</taxon>
        <taxon>Pseudomonadati</taxon>
        <taxon>Pseudomonadota</taxon>
        <taxon>Betaproteobacteria</taxon>
        <taxon>Burkholderiales</taxon>
        <taxon>Sphaerotilaceae</taxon>
        <taxon>Ideonella</taxon>
    </lineage>
</organism>
<keyword evidence="3" id="KW-1185">Reference proteome</keyword>
<evidence type="ECO:0000256" key="1">
    <source>
        <dbReference type="SAM" id="MobiDB-lite"/>
    </source>
</evidence>
<evidence type="ECO:0000313" key="2">
    <source>
        <dbReference type="EMBL" id="MBQ0932531.1"/>
    </source>
</evidence>
<dbReference type="RefSeq" id="WP_210856180.1">
    <property type="nucleotide sequence ID" value="NZ_JAGQDD010000017.1"/>
</dbReference>
<gene>
    <name evidence="2" type="ORF">KAK03_18800</name>
</gene>
<comment type="caution">
    <text evidence="2">The sequence shown here is derived from an EMBL/GenBank/DDBJ whole genome shotgun (WGS) entry which is preliminary data.</text>
</comment>
<dbReference type="EMBL" id="JAGQDD010000017">
    <property type="protein sequence ID" value="MBQ0932531.1"/>
    <property type="molecule type" value="Genomic_DNA"/>
</dbReference>
<protein>
    <submittedName>
        <fullName evidence="2">Uncharacterized protein</fullName>
    </submittedName>
</protein>
<dbReference type="Proteomes" id="UP000676246">
    <property type="component" value="Unassembled WGS sequence"/>
</dbReference>
<reference evidence="2 3" key="1">
    <citation type="submission" date="2021-04" db="EMBL/GenBank/DDBJ databases">
        <title>The genome sequence of Ideonella sp. 3Y2.</title>
        <authorList>
            <person name="Liu Y."/>
        </authorList>
    </citation>
    <scope>NUCLEOTIDE SEQUENCE [LARGE SCALE GENOMIC DNA]</scope>
    <source>
        <strain evidence="2 3">3Y2</strain>
    </source>
</reference>